<organism evidence="1">
    <name type="scientific">marine metagenome</name>
    <dbReference type="NCBI Taxonomy" id="408172"/>
    <lineage>
        <taxon>unclassified sequences</taxon>
        <taxon>metagenomes</taxon>
        <taxon>ecological metagenomes</taxon>
    </lineage>
</organism>
<dbReference type="AlphaFoldDB" id="A0A382B780"/>
<evidence type="ECO:0000313" key="1">
    <source>
        <dbReference type="EMBL" id="SVB09107.1"/>
    </source>
</evidence>
<name>A0A382B780_9ZZZZ</name>
<sequence>MSINLNWRPTSYSDFGDPTSLIVNGIQGQRRRDSVRRALTIRSPDPLGVYAEDEAHWLEDRWSVGFIDTMSYSSPDWKVGECLPDFLWGEIEIARVAVSEWEHLYTESGEQRKIDGLVRVISIRARRRSGRYRYRALDDHKTQFDLRRKSSRRTLTLGQLIDLLETGEMVEPGSNGAGLVVHWWNEELRRGCWKVEGVPAPPSQQIEGCMQGSQVQSDLYADLPVWYEKRAEDWL</sequence>
<proteinExistence type="predicted"/>
<gene>
    <name evidence="1" type="ORF">METZ01_LOCUS161961</name>
</gene>
<protein>
    <submittedName>
        <fullName evidence="1">Uncharacterized protein</fullName>
    </submittedName>
</protein>
<dbReference type="EMBL" id="UINC01028319">
    <property type="protein sequence ID" value="SVB09107.1"/>
    <property type="molecule type" value="Genomic_DNA"/>
</dbReference>
<feature type="non-terminal residue" evidence="1">
    <location>
        <position position="235"/>
    </location>
</feature>
<reference evidence="1" key="1">
    <citation type="submission" date="2018-05" db="EMBL/GenBank/DDBJ databases">
        <authorList>
            <person name="Lanie J.A."/>
            <person name="Ng W.-L."/>
            <person name="Kazmierczak K.M."/>
            <person name="Andrzejewski T.M."/>
            <person name="Davidsen T.M."/>
            <person name="Wayne K.J."/>
            <person name="Tettelin H."/>
            <person name="Glass J.I."/>
            <person name="Rusch D."/>
            <person name="Podicherti R."/>
            <person name="Tsui H.-C.T."/>
            <person name="Winkler M.E."/>
        </authorList>
    </citation>
    <scope>NUCLEOTIDE SEQUENCE</scope>
</reference>
<accession>A0A382B780</accession>